<accession>A0AAW2EXK6</accession>
<gene>
    <name evidence="1" type="ORF">PUN28_014855</name>
</gene>
<reference evidence="1 2" key="1">
    <citation type="submission" date="2023-03" db="EMBL/GenBank/DDBJ databases">
        <title>High recombination rates correlate with genetic variation in Cardiocondyla obscurior ants.</title>
        <authorList>
            <person name="Errbii M."/>
        </authorList>
    </citation>
    <scope>NUCLEOTIDE SEQUENCE [LARGE SCALE GENOMIC DNA]</scope>
    <source>
        <strain evidence="1">Alpha-2009</strain>
        <tissue evidence="1">Whole body</tissue>
    </source>
</reference>
<dbReference type="AlphaFoldDB" id="A0AAW2EXK6"/>
<dbReference type="EMBL" id="JADYXP020000016">
    <property type="protein sequence ID" value="KAL0107867.1"/>
    <property type="molecule type" value="Genomic_DNA"/>
</dbReference>
<proteinExistence type="predicted"/>
<sequence>MFIFYYLLSGKIINCHFRARNQKCIEFSLRLFYSNIERYFSGILLRRNFSGVSILKYWVKIGFNENFLTQNVIKKCSLCRSELGGCPESFTNNGRASIGGNIYIYFCSFAMRHIIPR</sequence>
<comment type="caution">
    <text evidence="1">The sequence shown here is derived from an EMBL/GenBank/DDBJ whole genome shotgun (WGS) entry which is preliminary data.</text>
</comment>
<evidence type="ECO:0000313" key="2">
    <source>
        <dbReference type="Proteomes" id="UP001430953"/>
    </source>
</evidence>
<keyword evidence="2" id="KW-1185">Reference proteome</keyword>
<dbReference type="Proteomes" id="UP001430953">
    <property type="component" value="Unassembled WGS sequence"/>
</dbReference>
<protein>
    <submittedName>
        <fullName evidence="1">Uncharacterized protein</fullName>
    </submittedName>
</protein>
<evidence type="ECO:0000313" key="1">
    <source>
        <dbReference type="EMBL" id="KAL0107867.1"/>
    </source>
</evidence>
<organism evidence="1 2">
    <name type="scientific">Cardiocondyla obscurior</name>
    <dbReference type="NCBI Taxonomy" id="286306"/>
    <lineage>
        <taxon>Eukaryota</taxon>
        <taxon>Metazoa</taxon>
        <taxon>Ecdysozoa</taxon>
        <taxon>Arthropoda</taxon>
        <taxon>Hexapoda</taxon>
        <taxon>Insecta</taxon>
        <taxon>Pterygota</taxon>
        <taxon>Neoptera</taxon>
        <taxon>Endopterygota</taxon>
        <taxon>Hymenoptera</taxon>
        <taxon>Apocrita</taxon>
        <taxon>Aculeata</taxon>
        <taxon>Formicoidea</taxon>
        <taxon>Formicidae</taxon>
        <taxon>Myrmicinae</taxon>
        <taxon>Cardiocondyla</taxon>
    </lineage>
</organism>
<name>A0AAW2EXK6_9HYME</name>